<dbReference type="EMBL" id="SPHZ02000010">
    <property type="protein sequence ID" value="KAF0897415.1"/>
    <property type="molecule type" value="Genomic_DNA"/>
</dbReference>
<feature type="non-terminal residue" evidence="2">
    <location>
        <position position="66"/>
    </location>
</feature>
<evidence type="ECO:0000313" key="2">
    <source>
        <dbReference type="EMBL" id="KAF0897415.1"/>
    </source>
</evidence>
<feature type="compositionally biased region" description="Low complexity" evidence="1">
    <location>
        <begin position="26"/>
        <end position="35"/>
    </location>
</feature>
<evidence type="ECO:0000256" key="1">
    <source>
        <dbReference type="SAM" id="MobiDB-lite"/>
    </source>
</evidence>
<comment type="caution">
    <text evidence="2">The sequence shown here is derived from an EMBL/GenBank/DDBJ whole genome shotgun (WGS) entry which is preliminary data.</text>
</comment>
<accession>A0A6G1C9U4</accession>
<feature type="compositionally biased region" description="Polar residues" evidence="1">
    <location>
        <begin position="55"/>
        <end position="66"/>
    </location>
</feature>
<reference evidence="2 3" key="1">
    <citation type="submission" date="2019-11" db="EMBL/GenBank/DDBJ databases">
        <title>Whole genome sequence of Oryza granulata.</title>
        <authorList>
            <person name="Li W."/>
        </authorList>
    </citation>
    <scope>NUCLEOTIDE SEQUENCE [LARGE SCALE GENOMIC DNA]</scope>
    <source>
        <strain evidence="3">cv. Menghai</strain>
        <tissue evidence="2">Leaf</tissue>
    </source>
</reference>
<proteinExistence type="predicted"/>
<dbReference type="AlphaFoldDB" id="A0A6G1C9U4"/>
<sequence>MASSARRSVRPSRWSSGRGAPAGEGPSTTTASSAPHSVRPLRWSRGRGAPAGEGPSTTTASSARRP</sequence>
<protein>
    <submittedName>
        <fullName evidence="2">Uncharacterized protein</fullName>
    </submittedName>
</protein>
<name>A0A6G1C9U4_9ORYZ</name>
<keyword evidence="3" id="KW-1185">Reference proteome</keyword>
<gene>
    <name evidence="2" type="ORF">E2562_036951</name>
</gene>
<feature type="region of interest" description="Disordered" evidence="1">
    <location>
        <begin position="1"/>
        <end position="66"/>
    </location>
</feature>
<dbReference type="Proteomes" id="UP000479710">
    <property type="component" value="Unassembled WGS sequence"/>
</dbReference>
<evidence type="ECO:0000313" key="3">
    <source>
        <dbReference type="Proteomes" id="UP000479710"/>
    </source>
</evidence>
<organism evidence="2 3">
    <name type="scientific">Oryza meyeriana var. granulata</name>
    <dbReference type="NCBI Taxonomy" id="110450"/>
    <lineage>
        <taxon>Eukaryota</taxon>
        <taxon>Viridiplantae</taxon>
        <taxon>Streptophyta</taxon>
        <taxon>Embryophyta</taxon>
        <taxon>Tracheophyta</taxon>
        <taxon>Spermatophyta</taxon>
        <taxon>Magnoliopsida</taxon>
        <taxon>Liliopsida</taxon>
        <taxon>Poales</taxon>
        <taxon>Poaceae</taxon>
        <taxon>BOP clade</taxon>
        <taxon>Oryzoideae</taxon>
        <taxon>Oryzeae</taxon>
        <taxon>Oryzinae</taxon>
        <taxon>Oryza</taxon>
        <taxon>Oryza meyeriana</taxon>
    </lineage>
</organism>
<feature type="compositionally biased region" description="Low complexity" evidence="1">
    <location>
        <begin position="1"/>
        <end position="18"/>
    </location>
</feature>